<feature type="chain" id="PRO_5043472260" description="EGF-like domain-containing protein" evidence="1">
    <location>
        <begin position="21"/>
        <end position="80"/>
    </location>
</feature>
<evidence type="ECO:0000313" key="2">
    <source>
        <dbReference type="EMBL" id="CAL1601896.1"/>
    </source>
</evidence>
<sequence length="80" mass="8640">METFGVLFLSLILQIGTGFASDLVTSCDSCHAQATCLKLEERGETFTTTKTFSCLCKNGFVGDGISCYEVKACASLLRRT</sequence>
<organism evidence="2 3">
    <name type="scientific">Knipowitschia caucasica</name>
    <name type="common">Caucasian dwarf goby</name>
    <name type="synonym">Pomatoschistus caucasicus</name>
    <dbReference type="NCBI Taxonomy" id="637954"/>
    <lineage>
        <taxon>Eukaryota</taxon>
        <taxon>Metazoa</taxon>
        <taxon>Chordata</taxon>
        <taxon>Craniata</taxon>
        <taxon>Vertebrata</taxon>
        <taxon>Euteleostomi</taxon>
        <taxon>Actinopterygii</taxon>
        <taxon>Neopterygii</taxon>
        <taxon>Teleostei</taxon>
        <taxon>Neoteleostei</taxon>
        <taxon>Acanthomorphata</taxon>
        <taxon>Gobiaria</taxon>
        <taxon>Gobiiformes</taxon>
        <taxon>Gobioidei</taxon>
        <taxon>Gobiidae</taxon>
        <taxon>Gobiinae</taxon>
        <taxon>Knipowitschia</taxon>
    </lineage>
</organism>
<feature type="signal peptide" evidence="1">
    <location>
        <begin position="1"/>
        <end position="20"/>
    </location>
</feature>
<keyword evidence="3" id="KW-1185">Reference proteome</keyword>
<gene>
    <name evidence="2" type="ORF">KC01_LOCUS29760</name>
</gene>
<reference evidence="2 3" key="1">
    <citation type="submission" date="2024-04" db="EMBL/GenBank/DDBJ databases">
        <authorList>
            <person name="Waldvogel A.-M."/>
            <person name="Schoenle A."/>
        </authorList>
    </citation>
    <scope>NUCLEOTIDE SEQUENCE [LARGE SCALE GENOMIC DNA]</scope>
</reference>
<dbReference type="AlphaFoldDB" id="A0AAV2LK11"/>
<name>A0AAV2LK11_KNICA</name>
<accession>A0AAV2LK11</accession>
<dbReference type="Proteomes" id="UP001497482">
    <property type="component" value="Chromosome 3"/>
</dbReference>
<keyword evidence="1" id="KW-0732">Signal</keyword>
<evidence type="ECO:0008006" key="4">
    <source>
        <dbReference type="Google" id="ProtNLM"/>
    </source>
</evidence>
<proteinExistence type="predicted"/>
<dbReference type="EMBL" id="OZ035825">
    <property type="protein sequence ID" value="CAL1601896.1"/>
    <property type="molecule type" value="Genomic_DNA"/>
</dbReference>
<evidence type="ECO:0000313" key="3">
    <source>
        <dbReference type="Proteomes" id="UP001497482"/>
    </source>
</evidence>
<protein>
    <recommendedName>
        <fullName evidence="4">EGF-like domain-containing protein</fullName>
    </recommendedName>
</protein>
<dbReference type="Gene3D" id="2.10.25.10">
    <property type="entry name" value="Laminin"/>
    <property type="match status" value="1"/>
</dbReference>
<evidence type="ECO:0000256" key="1">
    <source>
        <dbReference type="SAM" id="SignalP"/>
    </source>
</evidence>